<keyword evidence="1" id="KW-0732">Signal</keyword>
<dbReference type="OrthoDB" id="1523755at2"/>
<dbReference type="InterPro" id="IPR018247">
    <property type="entry name" value="EF_Hand_1_Ca_BS"/>
</dbReference>
<dbReference type="InterPro" id="IPR002105">
    <property type="entry name" value="Dockerin_1_rpt"/>
</dbReference>
<sequence length="1781" mass="196524">MNNSTHWVYLLLFCFGLFSTQLEAQSQKQEVCFNFNDLADKTKYGSDANQKPGTSIFKKDGITTSIESFLTANATKEFGSITVEEKKLLFDGNFLEAEGKVLFVSNVNLKWIFTNLPKGKAKRVCLNFIDGGGEENFSINGEAITVLNDWGSLQGKEVAKGVKASVSIKEDSDLLQGTICFEGDLDSISFGGQEFGIDNVCIEFEKDVVALDCIRDLKILPRPCTPNGIFYLAATFKTDPKADTATYYVTVNDQKFGPFKYKDVFPAIGPIQINNSGKYILTIRDSKDPKCIKIEDFTYECGANAACELKELEVEIKFCPRDTFATLLVKLGTVAPSNANVILSLNGILLGEFPAEKLPFEIPISKKYITLSASPTFLIQACVSTANGRCCLTAVPKIRIETSCLDDPSYCGIKEFAATPTECKNDGTFNVLYKFSGENKGLSGYYIYVNSQRFGPFRYAVNGGSVGPIKPNADGYYLVVMRDAENERCADRVEIKQFFCQPCAIRDLSAAYIICEEEKQDIFTLNLLSGPTADTAYTLTINGINIGTYSLKKMPLRISISKTIPNLISNVLKVQVCLPNVEKCCLETVAKIIRRKSCANPADLCPIKEIKAVATGCGVVGKYQLEINAAFDENLLTSDKVYIKVPGKVLGPFKPSSFPLKLEPLELIVGGIIPLKIQVCTESLVDTCCLEIIPDIINKDCDCKLKISVTPVECSGDKYYASIKTESSNGSKGGYFVVGPDGKKYGPFGYDQKAQVIGPFTRATTSPRQVFYAADVEKPCADTVVLEKIVCASDTLCRIKELKVVIRGCSPKGGYDLLITPLPNLSPSSLLATYYLQIEGQKYGPFKLLNTPQLIENVIINTDALTFEVKACVEGQSEKCCVSVTVTKPKCPECELGELVIKTAPCNDKGEVYAYLDFKYFRTNSDYFVLVQNGKEISKNKYTELPIRLILPAPQKDTIRLEVYDSNTRSCSSKGYIKPFDCKRPCSLSDISVTEVKCNNDGTYSMLVKLKATNTDSILWLQTSTGFESRFKYTGQAVRIDKVPLPKNSRTDWIVVCDKNSPDCCIKWLYEVPCTQTPCEIGALKLDQVCLPTGGYYVTLNFEHKNTGTFFNVYANGKLYGTYAYNLLPLRVQVLSADVAVLEIKVEDKEKGCTQAGRLELKKCESNCPIDGIKVDLLPCEKGQFYAKAWVVSRPTSSLQKGYIIYANGMLFGPFPYNGEAQKIGPFPNSPSGYIEFLAVDVTNPTCFAATKAEAPKCVDPNPCKISNLAIRGLGCNPDGSRRLYINFKYENVLNRFFDVMVDGKIIGTFPLIRLPLEANFKLAQDKDVFKITVCINDSQGCCETQEVKLPCERPCPDLIVDVKQKPCNAGGAFSADLVFKNPTPGPLRIAINGKILDTLEAGKTTFAINGLLGDGVTFFKVELLNLKDTTCKRTVTFGPVKCRNMRITDVWPGDVNLDNTANHFDLLHIGQAFGSKGIARFKSNSWDWKPTPALDWPEIFFDAINYKHADVNGDGEINRLDIDALSFNFGLSRGPFTRPKPLPATNLDPKILVEMPAKGELADSTRFEIPIILGANNQVIKDIYGVAFSVKFDPKLIDPKALTIEIPTSWMGQPQVNLESIFKVYPNEGRIDIAITRTDQNEVSGYGVVAKMKGIIIDLVGRAETKLKTDDAILNRLDGEILPLNTEETAFNIVDAPRAVRPEDLLSGVTVYPNPTNSQLNIASVAGSVTDVKVMALDGKTVVKSFRNTNQLNIDDLRPGIYFLRIQIGQQVFFERVVKQ</sequence>
<dbReference type="Gene3D" id="2.60.40.680">
    <property type="match status" value="1"/>
</dbReference>
<reference evidence="3 4" key="1">
    <citation type="journal article" date="2011" name="Stand. Genomic Sci.">
        <title>Complete genome sequence of Haliscomenobacter hydrossis type strain (O).</title>
        <authorList>
            <consortium name="US DOE Joint Genome Institute (JGI-PGF)"/>
            <person name="Daligault H."/>
            <person name="Lapidus A."/>
            <person name="Zeytun A."/>
            <person name="Nolan M."/>
            <person name="Lucas S."/>
            <person name="Del Rio T.G."/>
            <person name="Tice H."/>
            <person name="Cheng J.F."/>
            <person name="Tapia R."/>
            <person name="Han C."/>
            <person name="Goodwin L."/>
            <person name="Pitluck S."/>
            <person name="Liolios K."/>
            <person name="Pagani I."/>
            <person name="Ivanova N."/>
            <person name="Huntemann M."/>
            <person name="Mavromatis K."/>
            <person name="Mikhailova N."/>
            <person name="Pati A."/>
            <person name="Chen A."/>
            <person name="Palaniappan K."/>
            <person name="Land M."/>
            <person name="Hauser L."/>
            <person name="Brambilla E.M."/>
            <person name="Rohde M."/>
            <person name="Verbarg S."/>
            <person name="Goker M."/>
            <person name="Bristow J."/>
            <person name="Eisen J.A."/>
            <person name="Markowitz V."/>
            <person name="Hugenholtz P."/>
            <person name="Kyrpides N.C."/>
            <person name="Klenk H.P."/>
            <person name="Woyke T."/>
        </authorList>
    </citation>
    <scope>NUCLEOTIDE SEQUENCE [LARGE SCALE GENOMIC DNA]</scope>
    <source>
        <strain evidence="4">ATCC 27775 / DSM 1100 / LMG 10767 / O</strain>
    </source>
</reference>
<dbReference type="Gene3D" id="1.10.1330.10">
    <property type="entry name" value="Dockerin domain"/>
    <property type="match status" value="1"/>
</dbReference>
<organism evidence="3 4">
    <name type="scientific">Haliscomenobacter hydrossis (strain ATCC 27775 / DSM 1100 / LMG 10767 / O)</name>
    <dbReference type="NCBI Taxonomy" id="760192"/>
    <lineage>
        <taxon>Bacteria</taxon>
        <taxon>Pseudomonadati</taxon>
        <taxon>Bacteroidota</taxon>
        <taxon>Saprospiria</taxon>
        <taxon>Saprospirales</taxon>
        <taxon>Haliscomenobacteraceae</taxon>
        <taxon>Haliscomenobacter</taxon>
    </lineage>
</organism>
<dbReference type="HOGENOM" id="CLU_238574_0_0_10"/>
<feature type="signal peptide" evidence="1">
    <location>
        <begin position="1"/>
        <end position="24"/>
    </location>
</feature>
<protein>
    <recommendedName>
        <fullName evidence="2">Secretion system C-terminal sorting domain-containing protein</fullName>
    </recommendedName>
</protein>
<dbReference type="GO" id="GO:0004553">
    <property type="term" value="F:hydrolase activity, hydrolyzing O-glycosyl compounds"/>
    <property type="evidence" value="ECO:0007669"/>
    <property type="project" value="InterPro"/>
</dbReference>
<dbReference type="InterPro" id="IPR026444">
    <property type="entry name" value="Secre_tail"/>
</dbReference>
<dbReference type="KEGG" id="hhy:Halhy_4996"/>
<dbReference type="Proteomes" id="UP000008461">
    <property type="component" value="Chromosome"/>
</dbReference>
<reference key="2">
    <citation type="submission" date="2011-04" db="EMBL/GenBank/DDBJ databases">
        <title>Complete sequence of chromosome of Haliscomenobacter hydrossis DSM 1100.</title>
        <authorList>
            <consortium name="US DOE Joint Genome Institute (JGI-PGF)"/>
            <person name="Lucas S."/>
            <person name="Han J."/>
            <person name="Lapidus A."/>
            <person name="Bruce D."/>
            <person name="Goodwin L."/>
            <person name="Pitluck S."/>
            <person name="Peters L."/>
            <person name="Kyrpides N."/>
            <person name="Mavromatis K."/>
            <person name="Ivanova N."/>
            <person name="Ovchinnikova G."/>
            <person name="Pagani I."/>
            <person name="Daligault H."/>
            <person name="Detter J.C."/>
            <person name="Han C."/>
            <person name="Land M."/>
            <person name="Hauser L."/>
            <person name="Markowitz V."/>
            <person name="Cheng J.-F."/>
            <person name="Hugenholtz P."/>
            <person name="Woyke T."/>
            <person name="Wu D."/>
            <person name="Verbarg S."/>
            <person name="Frueling A."/>
            <person name="Brambilla E."/>
            <person name="Klenk H.-P."/>
            <person name="Eisen J.A."/>
        </authorList>
    </citation>
    <scope>NUCLEOTIDE SEQUENCE</scope>
    <source>
        <strain>DSM 1100</strain>
    </source>
</reference>
<feature type="chain" id="PRO_5003312391" description="Secretion system C-terminal sorting domain-containing protein" evidence="1">
    <location>
        <begin position="25"/>
        <end position="1781"/>
    </location>
</feature>
<evidence type="ECO:0000259" key="2">
    <source>
        <dbReference type="Pfam" id="PF18962"/>
    </source>
</evidence>
<dbReference type="RefSeq" id="WP_013767359.1">
    <property type="nucleotide sequence ID" value="NC_015510.1"/>
</dbReference>
<dbReference type="STRING" id="760192.Halhy_4996"/>
<dbReference type="CDD" id="cd08547">
    <property type="entry name" value="Type_II_cohesin"/>
    <property type="match status" value="1"/>
</dbReference>
<evidence type="ECO:0000313" key="3">
    <source>
        <dbReference type="EMBL" id="AEE52824.1"/>
    </source>
</evidence>
<dbReference type="eggNOG" id="COG0384">
    <property type="taxonomic scope" value="Bacteria"/>
</dbReference>
<gene>
    <name evidence="3" type="ordered locus">Halhy_4996</name>
</gene>
<dbReference type="GO" id="GO:0000272">
    <property type="term" value="P:polysaccharide catabolic process"/>
    <property type="evidence" value="ECO:0007669"/>
    <property type="project" value="InterPro"/>
</dbReference>
<dbReference type="PROSITE" id="PS00018">
    <property type="entry name" value="EF_HAND_1"/>
    <property type="match status" value="1"/>
</dbReference>
<dbReference type="Pfam" id="PF00404">
    <property type="entry name" value="Dockerin_1"/>
    <property type="match status" value="1"/>
</dbReference>
<evidence type="ECO:0000313" key="4">
    <source>
        <dbReference type="Proteomes" id="UP000008461"/>
    </source>
</evidence>
<dbReference type="InterPro" id="IPR036439">
    <property type="entry name" value="Dockerin_dom_sf"/>
</dbReference>
<dbReference type="NCBIfam" id="TIGR04183">
    <property type="entry name" value="Por_Secre_tail"/>
    <property type="match status" value="1"/>
</dbReference>
<dbReference type="SUPFAM" id="SSF63446">
    <property type="entry name" value="Type I dockerin domain"/>
    <property type="match status" value="1"/>
</dbReference>
<dbReference type="EMBL" id="CP002691">
    <property type="protein sequence ID" value="AEE52824.1"/>
    <property type="molecule type" value="Genomic_DNA"/>
</dbReference>
<proteinExistence type="predicted"/>
<evidence type="ECO:0000256" key="1">
    <source>
        <dbReference type="SAM" id="SignalP"/>
    </source>
</evidence>
<accession>F4L192</accession>
<feature type="domain" description="Secretion system C-terminal sorting" evidence="2">
    <location>
        <begin position="1712"/>
        <end position="1778"/>
    </location>
</feature>
<dbReference type="Pfam" id="PF18962">
    <property type="entry name" value="Por_Secre_tail"/>
    <property type="match status" value="1"/>
</dbReference>
<name>F4L192_HALH1</name>
<keyword evidence="4" id="KW-1185">Reference proteome</keyword>